<dbReference type="InterPro" id="IPR011029">
    <property type="entry name" value="DEATH-like_dom_sf"/>
</dbReference>
<dbReference type="SUPFAM" id="SSF52540">
    <property type="entry name" value="P-loop containing nucleoside triphosphate hydrolases"/>
    <property type="match status" value="1"/>
</dbReference>
<feature type="region of interest" description="Disordered" evidence="1">
    <location>
        <begin position="118"/>
        <end position="167"/>
    </location>
</feature>
<name>A0A9Q1CSE6_HOLLE</name>
<dbReference type="GO" id="GO:0007165">
    <property type="term" value="P:signal transduction"/>
    <property type="evidence" value="ECO:0007669"/>
    <property type="project" value="InterPro"/>
</dbReference>
<dbReference type="SUPFAM" id="SSF47986">
    <property type="entry name" value="DEATH domain"/>
    <property type="match status" value="1"/>
</dbReference>
<dbReference type="InterPro" id="IPR007111">
    <property type="entry name" value="NACHT_NTPase"/>
</dbReference>
<keyword evidence="4" id="KW-1185">Reference proteome</keyword>
<dbReference type="EMBL" id="JAIZAY010000001">
    <property type="protein sequence ID" value="KAJ8049704.1"/>
    <property type="molecule type" value="Genomic_DNA"/>
</dbReference>
<dbReference type="PANTHER" id="PTHR46312:SF2">
    <property type="entry name" value="NUCLEOTIDE-BINDING OLIGOMERIZATION DOMAIN-CONTAINING PROTEIN 2-LIKE"/>
    <property type="match status" value="1"/>
</dbReference>
<dbReference type="Gene3D" id="1.10.533.10">
    <property type="entry name" value="Death Domain, Fas"/>
    <property type="match status" value="1"/>
</dbReference>
<evidence type="ECO:0000313" key="3">
    <source>
        <dbReference type="EMBL" id="KAJ8049704.1"/>
    </source>
</evidence>
<accession>A0A9Q1CSE6</accession>
<dbReference type="InterPro" id="IPR000488">
    <property type="entry name" value="Death_dom"/>
</dbReference>
<feature type="compositionally biased region" description="Polar residues" evidence="1">
    <location>
        <begin position="122"/>
        <end position="131"/>
    </location>
</feature>
<evidence type="ECO:0000256" key="1">
    <source>
        <dbReference type="SAM" id="MobiDB-lite"/>
    </source>
</evidence>
<sequence length="830" mass="95714">MRIVWISSFSRTEATYENIGNNFDKSTEIVRDDCLLYIAHNLTGEWRDVVRHLGVTEPTIYHTEYKYRGDQKEINLKLLMSWKCQHFEHATPNALVEALDKAGRRDLAQSLLKEGEKVSASEGINTNTPTVSRGGEGQTMSVAKRRKTKALPKKTGGEESRRSAIINNKTKPLKKLSDKEEMFITEIKTKYKMLYEAVQPIPYIRDRLYCVDRVFVEGGIEYLVAMDRIEGYGIWKNLETYQNILISNNVNSRRRILEGEPGYGKSTITLQLAYDWCNRISESALSYVDTFILLRLRQLGGVKSICRAIKLFLLPKDSKVSANDIKEILEDSSLSVVVVLDGFDEYPDQDNDSESDVIDIITMERLQKNDVILTTRSSCLPKGLPPQTKRIKLTGFDDSARDQYIRKAVVTHNEEAVEKIKKRLKDNAVLAGLCQVPLFFVMFAHMSHESQHFQKFNSVTSFFRYMISCFHSHLKNKMKDKNVKKYDLFETEHQKLDKIAFEGLRGKDQNIVWRKEYLCTELGKDFYNQYVRIGILVEEEVLSIIAKPSAPITEHVQYVTEVRFFHKLFCEWYAAHFFADYASKDDVTFDDPTPFNPHLSRSSSIDKSNGWNTDSFLKHLNPIDLQFLYRFACGLNPDAGRKIIEYFKKSKEGEKFAILCILEQEEKVDNLLDTVENLCSSKVYISSENNLLLQRSTIQLMEIASSNGISISCVSIRGCFHSVDLKEEAICLDSGVKLQKLDTLREMEIYFTNDTDLRDKARDILDFSSRCPAMKKLKFIVVLLPLFIDDKDVLSKLDSHSCKVVWDYSVPPRRYTWELNLRSGRWEVSE</sequence>
<proteinExistence type="predicted"/>
<dbReference type="SMART" id="SM00005">
    <property type="entry name" value="DEATH"/>
    <property type="match status" value="1"/>
</dbReference>
<dbReference type="Proteomes" id="UP001152320">
    <property type="component" value="Chromosome 1"/>
</dbReference>
<gene>
    <name evidence="3" type="ORF">HOLleu_02562</name>
</gene>
<dbReference type="InterPro" id="IPR027417">
    <property type="entry name" value="P-loop_NTPase"/>
</dbReference>
<dbReference type="PANTHER" id="PTHR46312">
    <property type="entry name" value="NACHT DOMAIN-CONTAINING PROTEIN"/>
    <property type="match status" value="1"/>
</dbReference>
<evidence type="ECO:0000259" key="2">
    <source>
        <dbReference type="PROSITE" id="PS50017"/>
    </source>
</evidence>
<dbReference type="OrthoDB" id="100767at2759"/>
<dbReference type="Pfam" id="PF05729">
    <property type="entry name" value="NACHT"/>
    <property type="match status" value="1"/>
</dbReference>
<dbReference type="AlphaFoldDB" id="A0A9Q1CSE6"/>
<dbReference type="CDD" id="cd01670">
    <property type="entry name" value="Death"/>
    <property type="match status" value="1"/>
</dbReference>
<feature type="compositionally biased region" description="Basic residues" evidence="1">
    <location>
        <begin position="143"/>
        <end position="152"/>
    </location>
</feature>
<feature type="domain" description="Death" evidence="2">
    <location>
        <begin position="45"/>
        <end position="115"/>
    </location>
</feature>
<dbReference type="PROSITE" id="PS50017">
    <property type="entry name" value="DEATH_DOMAIN"/>
    <property type="match status" value="1"/>
</dbReference>
<dbReference type="Gene3D" id="3.40.50.300">
    <property type="entry name" value="P-loop containing nucleotide triphosphate hydrolases"/>
    <property type="match status" value="1"/>
</dbReference>
<evidence type="ECO:0000313" key="4">
    <source>
        <dbReference type="Proteomes" id="UP001152320"/>
    </source>
</evidence>
<organism evidence="3 4">
    <name type="scientific">Holothuria leucospilota</name>
    <name type="common">Black long sea cucumber</name>
    <name type="synonym">Mertensiothuria leucospilota</name>
    <dbReference type="NCBI Taxonomy" id="206669"/>
    <lineage>
        <taxon>Eukaryota</taxon>
        <taxon>Metazoa</taxon>
        <taxon>Echinodermata</taxon>
        <taxon>Eleutherozoa</taxon>
        <taxon>Echinozoa</taxon>
        <taxon>Holothuroidea</taxon>
        <taxon>Aspidochirotacea</taxon>
        <taxon>Aspidochirotida</taxon>
        <taxon>Holothuriidae</taxon>
        <taxon>Holothuria</taxon>
    </lineage>
</organism>
<protein>
    <submittedName>
        <fullName evidence="3">NLR family CARD domain-containing protein 4</fullName>
    </submittedName>
</protein>
<comment type="caution">
    <text evidence="3">The sequence shown here is derived from an EMBL/GenBank/DDBJ whole genome shotgun (WGS) entry which is preliminary data.</text>
</comment>
<reference evidence="3" key="1">
    <citation type="submission" date="2021-10" db="EMBL/GenBank/DDBJ databases">
        <title>Tropical sea cucumber genome reveals ecological adaptation and Cuvierian tubules defense mechanism.</title>
        <authorList>
            <person name="Chen T."/>
        </authorList>
    </citation>
    <scope>NUCLEOTIDE SEQUENCE</scope>
    <source>
        <strain evidence="3">Nanhai2018</strain>
        <tissue evidence="3">Muscle</tissue>
    </source>
</reference>
<dbReference type="Pfam" id="PF00531">
    <property type="entry name" value="Death"/>
    <property type="match status" value="1"/>
</dbReference>